<accession>X0WC86</accession>
<sequence>LKLKNILRIVFNLIENRDFSKIYSMGKSVMISKLKNN</sequence>
<dbReference type="EMBL" id="BARS01048903">
    <property type="protein sequence ID" value="GAG28534.1"/>
    <property type="molecule type" value="Genomic_DNA"/>
</dbReference>
<gene>
    <name evidence="1" type="ORF">S01H1_73210</name>
</gene>
<proteinExistence type="predicted"/>
<reference evidence="1" key="1">
    <citation type="journal article" date="2014" name="Front. Microbiol.">
        <title>High frequency of phylogenetically diverse reductive dehalogenase-homologous genes in deep subseafloor sedimentary metagenomes.</title>
        <authorList>
            <person name="Kawai M."/>
            <person name="Futagami T."/>
            <person name="Toyoda A."/>
            <person name="Takaki Y."/>
            <person name="Nishi S."/>
            <person name="Hori S."/>
            <person name="Arai W."/>
            <person name="Tsubouchi T."/>
            <person name="Morono Y."/>
            <person name="Uchiyama I."/>
            <person name="Ito T."/>
            <person name="Fujiyama A."/>
            <person name="Inagaki F."/>
            <person name="Takami H."/>
        </authorList>
    </citation>
    <scope>NUCLEOTIDE SEQUENCE</scope>
    <source>
        <strain evidence="1">Expedition CK06-06</strain>
    </source>
</reference>
<name>X0WC86_9ZZZZ</name>
<organism evidence="1">
    <name type="scientific">marine sediment metagenome</name>
    <dbReference type="NCBI Taxonomy" id="412755"/>
    <lineage>
        <taxon>unclassified sequences</taxon>
        <taxon>metagenomes</taxon>
        <taxon>ecological metagenomes</taxon>
    </lineage>
</organism>
<protein>
    <submittedName>
        <fullName evidence="1">Uncharacterized protein</fullName>
    </submittedName>
</protein>
<dbReference type="AlphaFoldDB" id="X0WC86"/>
<feature type="non-terminal residue" evidence="1">
    <location>
        <position position="1"/>
    </location>
</feature>
<evidence type="ECO:0000313" key="1">
    <source>
        <dbReference type="EMBL" id="GAG28534.1"/>
    </source>
</evidence>
<comment type="caution">
    <text evidence="1">The sequence shown here is derived from an EMBL/GenBank/DDBJ whole genome shotgun (WGS) entry which is preliminary data.</text>
</comment>